<feature type="transmembrane region" description="Helical" evidence="8">
    <location>
        <begin position="185"/>
        <end position="208"/>
    </location>
</feature>
<feature type="transmembrane region" description="Helical" evidence="8">
    <location>
        <begin position="319"/>
        <end position="343"/>
    </location>
</feature>
<name>A0AAE0IDF4_9PEZI</name>
<feature type="transmembrane region" description="Helical" evidence="8">
    <location>
        <begin position="59"/>
        <end position="84"/>
    </location>
</feature>
<feature type="domain" description="Major facilitator superfamily (MFS) profile" evidence="9">
    <location>
        <begin position="62"/>
        <end position="549"/>
    </location>
</feature>
<accession>A0AAE0IDF4</accession>
<feature type="transmembrane region" description="Helical" evidence="8">
    <location>
        <begin position="411"/>
        <end position="436"/>
    </location>
</feature>
<feature type="compositionally biased region" description="Basic and acidic residues" evidence="7">
    <location>
        <begin position="563"/>
        <end position="573"/>
    </location>
</feature>
<dbReference type="PRINTS" id="PR01036">
    <property type="entry name" value="TCRTETB"/>
</dbReference>
<dbReference type="Proteomes" id="UP001283341">
    <property type="component" value="Unassembled WGS sequence"/>
</dbReference>
<feature type="transmembrane region" description="Helical" evidence="8">
    <location>
        <begin position="387"/>
        <end position="405"/>
    </location>
</feature>
<dbReference type="InterPro" id="IPR005829">
    <property type="entry name" value="Sugar_transporter_CS"/>
</dbReference>
<evidence type="ECO:0000256" key="6">
    <source>
        <dbReference type="ARBA" id="ARBA00023180"/>
    </source>
</evidence>
<evidence type="ECO:0000313" key="10">
    <source>
        <dbReference type="EMBL" id="KAK3322935.1"/>
    </source>
</evidence>
<reference evidence="10" key="2">
    <citation type="submission" date="2023-06" db="EMBL/GenBank/DDBJ databases">
        <authorList>
            <consortium name="Lawrence Berkeley National Laboratory"/>
            <person name="Haridas S."/>
            <person name="Hensen N."/>
            <person name="Bonometti L."/>
            <person name="Westerberg I."/>
            <person name="Brannstrom I.O."/>
            <person name="Guillou S."/>
            <person name="Cros-Aarteil S."/>
            <person name="Calhoun S."/>
            <person name="Kuo A."/>
            <person name="Mondo S."/>
            <person name="Pangilinan J."/>
            <person name="Riley R."/>
            <person name="Labutti K."/>
            <person name="Andreopoulos B."/>
            <person name="Lipzen A."/>
            <person name="Chen C."/>
            <person name="Yanf M."/>
            <person name="Daum C."/>
            <person name="Ng V."/>
            <person name="Clum A."/>
            <person name="Steindorff A."/>
            <person name="Ohm R."/>
            <person name="Martin F."/>
            <person name="Silar P."/>
            <person name="Natvig D."/>
            <person name="Lalanne C."/>
            <person name="Gautier V."/>
            <person name="Ament-Velasquez S.L."/>
            <person name="Kruys A."/>
            <person name="Hutchinson M.I."/>
            <person name="Powell A.J."/>
            <person name="Barry K."/>
            <person name="Miller A.N."/>
            <person name="Grigoriev I.V."/>
            <person name="Debuchy R."/>
            <person name="Gladieux P."/>
            <person name="Thoren M.H."/>
            <person name="Johannesson H."/>
        </authorList>
    </citation>
    <scope>NUCLEOTIDE SEQUENCE</scope>
    <source>
        <strain evidence="10">CBS 118394</strain>
    </source>
</reference>
<reference evidence="10" key="1">
    <citation type="journal article" date="2023" name="Mol. Phylogenet. Evol.">
        <title>Genome-scale phylogeny and comparative genomics of the fungal order Sordariales.</title>
        <authorList>
            <person name="Hensen N."/>
            <person name="Bonometti L."/>
            <person name="Westerberg I."/>
            <person name="Brannstrom I.O."/>
            <person name="Guillou S."/>
            <person name="Cros-Aarteil S."/>
            <person name="Calhoun S."/>
            <person name="Haridas S."/>
            <person name="Kuo A."/>
            <person name="Mondo S."/>
            <person name="Pangilinan J."/>
            <person name="Riley R."/>
            <person name="LaButti K."/>
            <person name="Andreopoulos B."/>
            <person name="Lipzen A."/>
            <person name="Chen C."/>
            <person name="Yan M."/>
            <person name="Daum C."/>
            <person name="Ng V."/>
            <person name="Clum A."/>
            <person name="Steindorff A."/>
            <person name="Ohm R.A."/>
            <person name="Martin F."/>
            <person name="Silar P."/>
            <person name="Natvig D.O."/>
            <person name="Lalanne C."/>
            <person name="Gautier V."/>
            <person name="Ament-Velasquez S.L."/>
            <person name="Kruys A."/>
            <person name="Hutchinson M.I."/>
            <person name="Powell A.J."/>
            <person name="Barry K."/>
            <person name="Miller A.N."/>
            <person name="Grigoriev I.V."/>
            <person name="Debuchy R."/>
            <person name="Gladieux P."/>
            <person name="Hiltunen Thoren M."/>
            <person name="Johannesson H."/>
        </authorList>
    </citation>
    <scope>NUCLEOTIDE SEQUENCE</scope>
    <source>
        <strain evidence="10">CBS 118394</strain>
    </source>
</reference>
<feature type="transmembrane region" description="Helical" evidence="8">
    <location>
        <begin position="214"/>
        <end position="238"/>
    </location>
</feature>
<evidence type="ECO:0000256" key="2">
    <source>
        <dbReference type="ARBA" id="ARBA00022448"/>
    </source>
</evidence>
<feature type="transmembrane region" description="Helical" evidence="8">
    <location>
        <begin position="250"/>
        <end position="269"/>
    </location>
</feature>
<feature type="transmembrane region" description="Helical" evidence="8">
    <location>
        <begin position="152"/>
        <end position="173"/>
    </location>
</feature>
<evidence type="ECO:0000259" key="9">
    <source>
        <dbReference type="PROSITE" id="PS50850"/>
    </source>
</evidence>
<organism evidence="10 11">
    <name type="scientific">Apodospora peruviana</name>
    <dbReference type="NCBI Taxonomy" id="516989"/>
    <lineage>
        <taxon>Eukaryota</taxon>
        <taxon>Fungi</taxon>
        <taxon>Dikarya</taxon>
        <taxon>Ascomycota</taxon>
        <taxon>Pezizomycotina</taxon>
        <taxon>Sordariomycetes</taxon>
        <taxon>Sordariomycetidae</taxon>
        <taxon>Sordariales</taxon>
        <taxon>Lasiosphaeriaceae</taxon>
        <taxon>Apodospora</taxon>
    </lineage>
</organism>
<evidence type="ECO:0000256" key="3">
    <source>
        <dbReference type="ARBA" id="ARBA00022692"/>
    </source>
</evidence>
<dbReference type="InterPro" id="IPR036259">
    <property type="entry name" value="MFS_trans_sf"/>
</dbReference>
<dbReference type="Pfam" id="PF07690">
    <property type="entry name" value="MFS_1"/>
    <property type="match status" value="1"/>
</dbReference>
<evidence type="ECO:0000256" key="7">
    <source>
        <dbReference type="SAM" id="MobiDB-lite"/>
    </source>
</evidence>
<feature type="transmembrane region" description="Helical" evidence="8">
    <location>
        <begin position="355"/>
        <end position="375"/>
    </location>
</feature>
<dbReference type="PANTHER" id="PTHR23501:SF187">
    <property type="entry name" value="MAJOR FACILITATOR SUPERFAMILY (MFS) PROFILE DOMAIN-CONTAINING PROTEIN"/>
    <property type="match status" value="1"/>
</dbReference>
<dbReference type="PROSITE" id="PS50850">
    <property type="entry name" value="MFS"/>
    <property type="match status" value="1"/>
</dbReference>
<evidence type="ECO:0000313" key="11">
    <source>
        <dbReference type="Proteomes" id="UP001283341"/>
    </source>
</evidence>
<dbReference type="GO" id="GO:0005886">
    <property type="term" value="C:plasma membrane"/>
    <property type="evidence" value="ECO:0007669"/>
    <property type="project" value="TreeGrafter"/>
</dbReference>
<keyword evidence="4 8" id="KW-1133">Transmembrane helix</keyword>
<dbReference type="SUPFAM" id="SSF103473">
    <property type="entry name" value="MFS general substrate transporter"/>
    <property type="match status" value="1"/>
</dbReference>
<evidence type="ECO:0000256" key="1">
    <source>
        <dbReference type="ARBA" id="ARBA00004141"/>
    </source>
</evidence>
<evidence type="ECO:0000256" key="4">
    <source>
        <dbReference type="ARBA" id="ARBA00022989"/>
    </source>
</evidence>
<keyword evidence="5 8" id="KW-0472">Membrane</keyword>
<dbReference type="PROSITE" id="PS00216">
    <property type="entry name" value="SUGAR_TRANSPORT_1"/>
    <property type="match status" value="1"/>
</dbReference>
<feature type="region of interest" description="Disordered" evidence="7">
    <location>
        <begin position="560"/>
        <end position="585"/>
    </location>
</feature>
<proteinExistence type="predicted"/>
<feature type="transmembrane region" description="Helical" evidence="8">
    <location>
        <begin position="526"/>
        <end position="544"/>
    </location>
</feature>
<evidence type="ECO:0000256" key="5">
    <source>
        <dbReference type="ARBA" id="ARBA00023136"/>
    </source>
</evidence>
<keyword evidence="11" id="KW-1185">Reference proteome</keyword>
<dbReference type="EMBL" id="JAUEDM010000003">
    <property type="protein sequence ID" value="KAK3322935.1"/>
    <property type="molecule type" value="Genomic_DNA"/>
</dbReference>
<feature type="transmembrane region" description="Helical" evidence="8">
    <location>
        <begin position="281"/>
        <end position="298"/>
    </location>
</feature>
<feature type="transmembrane region" description="Helical" evidence="8">
    <location>
        <begin position="127"/>
        <end position="146"/>
    </location>
</feature>
<sequence>MMVDTIKKAIDAEKPSPSASTASDKTAPKYTIPPATTTTVVTAGDGLASTKKRGKPARFWMIIVALSLLAFISALDAMIIGTALPTITAELGGSSVYVWIGNSFVLAASAVQPLVGQLSDIFGRKMPTVGSVVFFTLGSGLAGGAANPAMFIAGRAIQGIGAGGIYVLIDIIACDLVPLRDRGKWLGIINAWAGVAAALGPVLGGVLGQDNWRWIFYLNLPICTVALVTIVLFMHVNAGAATSSVRSLDVVGNFIFVPSIVSLLIGLVTGGVVHPWSSSRVVVPIVLGVVGWICFHLHQHFIAPNPMIPSRLFSNRTSAAGYILGFLSSVLVQAAGYFLPVYFQAVVGTTVMDSGVYFLPFAIGTLFAAAMGGVAMSHFGVYRPIHAVAFALAAIGFGLFTLLRSDTPKVAWAWYELIVVFGLGPTISTVLPAILAGLSQSDVAAASAVFSFIKTFGFVWGVSIPSIIFNGVVDSNLHSISDSKLQSQLVNGGAYAFASQAHDLAPTIGPVVWSEIVDVYIVSLKAVWWFGLALSILCVFAVAIEDKLHLSTELETDYGLQEKGPREKKKENLTADAGETSSTSV</sequence>
<dbReference type="InterPro" id="IPR011701">
    <property type="entry name" value="MFS"/>
</dbReference>
<dbReference type="GO" id="GO:0022857">
    <property type="term" value="F:transmembrane transporter activity"/>
    <property type="evidence" value="ECO:0007669"/>
    <property type="project" value="InterPro"/>
</dbReference>
<comment type="caution">
    <text evidence="10">The sequence shown here is derived from an EMBL/GenBank/DDBJ whole genome shotgun (WGS) entry which is preliminary data.</text>
</comment>
<dbReference type="PANTHER" id="PTHR23501">
    <property type="entry name" value="MAJOR FACILITATOR SUPERFAMILY"/>
    <property type="match status" value="1"/>
</dbReference>
<feature type="transmembrane region" description="Helical" evidence="8">
    <location>
        <begin position="443"/>
        <end position="469"/>
    </location>
</feature>
<dbReference type="Gene3D" id="1.20.1720.10">
    <property type="entry name" value="Multidrug resistance protein D"/>
    <property type="match status" value="1"/>
</dbReference>
<keyword evidence="3 8" id="KW-0812">Transmembrane</keyword>
<protein>
    <submittedName>
        <fullName evidence="10">Major facilitator superfamily domain-containing protein</fullName>
    </submittedName>
</protein>
<keyword evidence="6" id="KW-0325">Glycoprotein</keyword>
<dbReference type="AlphaFoldDB" id="A0AAE0IDF4"/>
<keyword evidence="2" id="KW-0813">Transport</keyword>
<gene>
    <name evidence="10" type="ORF">B0H66DRAFT_555523</name>
</gene>
<dbReference type="InterPro" id="IPR020846">
    <property type="entry name" value="MFS_dom"/>
</dbReference>
<comment type="subcellular location">
    <subcellularLocation>
        <location evidence="1">Membrane</location>
        <topology evidence="1">Multi-pass membrane protein</topology>
    </subcellularLocation>
</comment>
<evidence type="ECO:0000256" key="8">
    <source>
        <dbReference type="SAM" id="Phobius"/>
    </source>
</evidence>
<feature type="transmembrane region" description="Helical" evidence="8">
    <location>
        <begin position="96"/>
        <end position="115"/>
    </location>
</feature>